<comment type="cofactor">
    <cofactor evidence="3">
        <name>heme</name>
        <dbReference type="ChEBI" id="CHEBI:30413"/>
    </cofactor>
</comment>
<comment type="subcellular location">
    <subcellularLocation>
        <location evidence="1">Membrane</location>
        <topology evidence="1">Single-pass membrane protein</topology>
    </subcellularLocation>
</comment>
<name>A0A2G9GH83_9LAMI</name>
<dbReference type="PRINTS" id="PR00385">
    <property type="entry name" value="P450"/>
</dbReference>
<proteinExistence type="predicted"/>
<dbReference type="OrthoDB" id="905137at2759"/>
<sequence length="211" mass="24487">MKQDIVVGGTDTTATIVEWVMAELLDKPHIMEKAQQELTNVVGVNNIMEESHISKLHYLDAVVKETFRRYPPLPLLVSRSPSQSCTVGGYKIPKGSRVFLNMWSIYMDSQVWENPLEFHPDRFLDDTGKFDYMGNNFQYLPFGSGRRICPSLPLVERMVMYLLATLIHSFEWRLPEGEKIDLSKKFGIIMRKIKPLYAIPQQRLPYLILYE</sequence>
<dbReference type="GO" id="GO:0016705">
    <property type="term" value="F:oxidoreductase activity, acting on paired donors, with incorporation or reduction of molecular oxygen"/>
    <property type="evidence" value="ECO:0007669"/>
    <property type="project" value="InterPro"/>
</dbReference>
<evidence type="ECO:0008006" key="6">
    <source>
        <dbReference type="Google" id="ProtNLM"/>
    </source>
</evidence>
<dbReference type="PANTHER" id="PTHR47951:SF7">
    <property type="entry name" value="FLAVONOID 3',5'-HYDROXYLASE-LIKE ISOFORM X1"/>
    <property type="match status" value="1"/>
</dbReference>
<dbReference type="Pfam" id="PF00067">
    <property type="entry name" value="p450"/>
    <property type="match status" value="1"/>
</dbReference>
<dbReference type="PANTHER" id="PTHR47951">
    <property type="entry name" value="OS08G0547900 PROTEIN"/>
    <property type="match status" value="1"/>
</dbReference>
<evidence type="ECO:0000313" key="5">
    <source>
        <dbReference type="Proteomes" id="UP000231279"/>
    </source>
</evidence>
<dbReference type="Proteomes" id="UP000231279">
    <property type="component" value="Unassembled WGS sequence"/>
</dbReference>
<protein>
    <recommendedName>
        <fullName evidence="6">Cytochrome P450 CYP2 subfamily</fullName>
    </recommendedName>
</protein>
<evidence type="ECO:0000256" key="2">
    <source>
        <dbReference type="ARBA" id="ARBA00023002"/>
    </source>
</evidence>
<keyword evidence="3" id="KW-0479">Metal-binding</keyword>
<feature type="binding site" description="axial binding residue" evidence="3">
    <location>
        <position position="149"/>
    </location>
    <ligand>
        <name>heme</name>
        <dbReference type="ChEBI" id="CHEBI:30413"/>
    </ligand>
    <ligandPart>
        <name>Fe</name>
        <dbReference type="ChEBI" id="CHEBI:18248"/>
    </ligandPart>
</feature>
<keyword evidence="2" id="KW-0560">Oxidoreductase</keyword>
<dbReference type="STRING" id="429701.A0A2G9GH83"/>
<evidence type="ECO:0000256" key="3">
    <source>
        <dbReference type="PIRSR" id="PIRSR602401-1"/>
    </source>
</evidence>
<keyword evidence="3" id="KW-0408">Iron</keyword>
<evidence type="ECO:0000313" key="4">
    <source>
        <dbReference type="EMBL" id="PIN04380.1"/>
    </source>
</evidence>
<dbReference type="PRINTS" id="PR00463">
    <property type="entry name" value="EP450I"/>
</dbReference>
<dbReference type="InterPro" id="IPR001128">
    <property type="entry name" value="Cyt_P450"/>
</dbReference>
<dbReference type="GO" id="GO:0016020">
    <property type="term" value="C:membrane"/>
    <property type="evidence" value="ECO:0007669"/>
    <property type="project" value="UniProtKB-SubCell"/>
</dbReference>
<organism evidence="4 5">
    <name type="scientific">Handroanthus impetiginosus</name>
    <dbReference type="NCBI Taxonomy" id="429701"/>
    <lineage>
        <taxon>Eukaryota</taxon>
        <taxon>Viridiplantae</taxon>
        <taxon>Streptophyta</taxon>
        <taxon>Embryophyta</taxon>
        <taxon>Tracheophyta</taxon>
        <taxon>Spermatophyta</taxon>
        <taxon>Magnoliopsida</taxon>
        <taxon>eudicotyledons</taxon>
        <taxon>Gunneridae</taxon>
        <taxon>Pentapetalae</taxon>
        <taxon>asterids</taxon>
        <taxon>lamiids</taxon>
        <taxon>Lamiales</taxon>
        <taxon>Bignoniaceae</taxon>
        <taxon>Crescentiina</taxon>
        <taxon>Tabebuia alliance</taxon>
        <taxon>Handroanthus</taxon>
    </lineage>
</organism>
<dbReference type="SUPFAM" id="SSF48264">
    <property type="entry name" value="Cytochrome P450"/>
    <property type="match status" value="1"/>
</dbReference>
<dbReference type="GO" id="GO:0005506">
    <property type="term" value="F:iron ion binding"/>
    <property type="evidence" value="ECO:0007669"/>
    <property type="project" value="InterPro"/>
</dbReference>
<dbReference type="AlphaFoldDB" id="A0A2G9GH83"/>
<dbReference type="InterPro" id="IPR002401">
    <property type="entry name" value="Cyt_P450_E_grp-I"/>
</dbReference>
<dbReference type="InterPro" id="IPR036396">
    <property type="entry name" value="Cyt_P450_sf"/>
</dbReference>
<gene>
    <name evidence="4" type="ORF">CDL12_23089</name>
</gene>
<evidence type="ECO:0000256" key="1">
    <source>
        <dbReference type="ARBA" id="ARBA00004167"/>
    </source>
</evidence>
<keyword evidence="5" id="KW-1185">Reference proteome</keyword>
<reference evidence="5" key="1">
    <citation type="journal article" date="2018" name="Gigascience">
        <title>Genome assembly of the Pink Ipe (Handroanthus impetiginosus, Bignoniaceae), a highly valued, ecologically keystone Neotropical timber forest tree.</title>
        <authorList>
            <person name="Silva-Junior O.B."/>
            <person name="Grattapaglia D."/>
            <person name="Novaes E."/>
            <person name="Collevatti R.G."/>
        </authorList>
    </citation>
    <scope>NUCLEOTIDE SEQUENCE [LARGE SCALE GENOMIC DNA]</scope>
    <source>
        <strain evidence="5">cv. UFG-1</strain>
    </source>
</reference>
<dbReference type="EMBL" id="NKXS01005179">
    <property type="protein sequence ID" value="PIN04380.1"/>
    <property type="molecule type" value="Genomic_DNA"/>
</dbReference>
<dbReference type="GO" id="GO:0004497">
    <property type="term" value="F:monooxygenase activity"/>
    <property type="evidence" value="ECO:0007669"/>
    <property type="project" value="InterPro"/>
</dbReference>
<dbReference type="FunFam" id="1.10.630.10:FF:000207">
    <property type="entry name" value="Putative cytochrome P450 superfamily protein"/>
    <property type="match status" value="1"/>
</dbReference>
<dbReference type="GO" id="GO:0020037">
    <property type="term" value="F:heme binding"/>
    <property type="evidence" value="ECO:0007669"/>
    <property type="project" value="InterPro"/>
</dbReference>
<accession>A0A2G9GH83</accession>
<comment type="caution">
    <text evidence="4">The sequence shown here is derived from an EMBL/GenBank/DDBJ whole genome shotgun (WGS) entry which is preliminary data.</text>
</comment>
<dbReference type="Gene3D" id="1.10.630.10">
    <property type="entry name" value="Cytochrome P450"/>
    <property type="match status" value="1"/>
</dbReference>
<keyword evidence="3" id="KW-0349">Heme</keyword>